<dbReference type="Pfam" id="PF12311">
    <property type="entry name" value="DUF3632"/>
    <property type="match status" value="1"/>
</dbReference>
<keyword evidence="2" id="KW-1185">Reference proteome</keyword>
<evidence type="ECO:0000313" key="2">
    <source>
        <dbReference type="Proteomes" id="UP001281614"/>
    </source>
</evidence>
<dbReference type="AlphaFoldDB" id="A0AAD9YKL1"/>
<gene>
    <name evidence="1" type="ORF">CKAH01_15087</name>
</gene>
<proteinExistence type="predicted"/>
<name>A0AAD9YKL1_COLKA</name>
<dbReference type="Proteomes" id="UP001281614">
    <property type="component" value="Unassembled WGS sequence"/>
</dbReference>
<dbReference type="InterPro" id="IPR022085">
    <property type="entry name" value="OpdG"/>
</dbReference>
<protein>
    <submittedName>
        <fullName evidence="1">Uncharacterized protein</fullName>
    </submittedName>
</protein>
<organism evidence="1 2">
    <name type="scientific">Colletotrichum kahawae</name>
    <name type="common">Coffee berry disease fungus</name>
    <dbReference type="NCBI Taxonomy" id="34407"/>
    <lineage>
        <taxon>Eukaryota</taxon>
        <taxon>Fungi</taxon>
        <taxon>Dikarya</taxon>
        <taxon>Ascomycota</taxon>
        <taxon>Pezizomycotina</taxon>
        <taxon>Sordariomycetes</taxon>
        <taxon>Hypocreomycetidae</taxon>
        <taxon>Glomerellales</taxon>
        <taxon>Glomerellaceae</taxon>
        <taxon>Colletotrichum</taxon>
        <taxon>Colletotrichum gloeosporioides species complex</taxon>
    </lineage>
</organism>
<dbReference type="EMBL" id="VYYT01000108">
    <property type="protein sequence ID" value="KAK2769629.1"/>
    <property type="molecule type" value="Genomic_DNA"/>
</dbReference>
<dbReference type="PANTHER" id="PTHR38797:SF4">
    <property type="entry name" value="NUCLEAR PORE COMPLEX PROTEIN NUP85"/>
    <property type="match status" value="1"/>
</dbReference>
<accession>A0AAD9YKL1</accession>
<dbReference type="PANTHER" id="PTHR38797">
    <property type="entry name" value="NUCLEAR PORE COMPLEX PROTEIN NUP85-RELATED"/>
    <property type="match status" value="1"/>
</dbReference>
<sequence length="188" mass="20834">MCNLAMFSAKCFAIGVSDEIEHTAIWILRNALETDEDADGVVYLPSAVILMEHCAIKLFSLSLMKVHGKISVEEEHPMATGASAQKAGVPGAGSSHSRWLFWRRRFQELGRNLDPTIAGPAKKGFMGMISCGRLMDLCVPGEVRFAKHLQQAMWKELKRSGKESVDGNEIDINLDWVDVDAECEPQQD</sequence>
<evidence type="ECO:0000313" key="1">
    <source>
        <dbReference type="EMBL" id="KAK2769629.1"/>
    </source>
</evidence>
<reference evidence="1" key="1">
    <citation type="submission" date="2023-02" db="EMBL/GenBank/DDBJ databases">
        <title>Colletotrichum kahawae CIFC_Que2 genome sequencing and assembly.</title>
        <authorList>
            <person name="Baroncelli R."/>
        </authorList>
    </citation>
    <scope>NUCLEOTIDE SEQUENCE</scope>
    <source>
        <strain evidence="1">CIFC_Que2</strain>
    </source>
</reference>
<dbReference type="InterPro" id="IPR053204">
    <property type="entry name" value="Oxopyrrolidines_Biosynth-assoc"/>
</dbReference>
<comment type="caution">
    <text evidence="1">The sequence shown here is derived from an EMBL/GenBank/DDBJ whole genome shotgun (WGS) entry which is preliminary data.</text>
</comment>